<dbReference type="InterPro" id="IPR032808">
    <property type="entry name" value="DoxX"/>
</dbReference>
<evidence type="ECO:0000256" key="5">
    <source>
        <dbReference type="ARBA" id="ARBA00022989"/>
    </source>
</evidence>
<evidence type="ECO:0000256" key="7">
    <source>
        <dbReference type="SAM" id="MobiDB-lite"/>
    </source>
</evidence>
<feature type="compositionally biased region" description="Low complexity" evidence="7">
    <location>
        <begin position="135"/>
        <end position="151"/>
    </location>
</feature>
<keyword evidence="10" id="KW-1185">Reference proteome</keyword>
<proteinExistence type="inferred from homology"/>
<feature type="transmembrane region" description="Helical" evidence="8">
    <location>
        <begin position="335"/>
        <end position="354"/>
    </location>
</feature>
<dbReference type="Pfam" id="PF07681">
    <property type="entry name" value="DoxX"/>
    <property type="match status" value="1"/>
</dbReference>
<comment type="similarity">
    <text evidence="2">Belongs to the DoxX family.</text>
</comment>
<keyword evidence="5 8" id="KW-1133">Transmembrane helix</keyword>
<keyword evidence="4 8" id="KW-0812">Transmembrane</keyword>
<feature type="compositionally biased region" description="Basic and acidic residues" evidence="7">
    <location>
        <begin position="1"/>
        <end position="12"/>
    </location>
</feature>
<dbReference type="KEGG" id="cvt:B843_06090"/>
<feature type="compositionally biased region" description="Polar residues" evidence="7">
    <location>
        <begin position="89"/>
        <end position="101"/>
    </location>
</feature>
<dbReference type="RefSeq" id="WP_025252634.1">
    <property type="nucleotide sequence ID" value="NZ_CP004353.1"/>
</dbReference>
<feature type="transmembrane region" description="Helical" evidence="8">
    <location>
        <begin position="300"/>
        <end position="323"/>
    </location>
</feature>
<dbReference type="PATRIC" id="fig|1224164.3.peg.1221"/>
<feature type="transmembrane region" description="Helical" evidence="8">
    <location>
        <begin position="202"/>
        <end position="221"/>
    </location>
</feature>
<feature type="compositionally biased region" description="Polar residues" evidence="7">
    <location>
        <begin position="29"/>
        <end position="39"/>
    </location>
</feature>
<reference evidence="9 10" key="1">
    <citation type="submission" date="2013-02" db="EMBL/GenBank/DDBJ databases">
        <title>The complete genome sequence of Corynebacterium vitaeruminis DSM 20294.</title>
        <authorList>
            <person name="Ruckert C."/>
            <person name="Albersmeier A."/>
            <person name="Kalinowski J."/>
        </authorList>
    </citation>
    <scope>NUCLEOTIDE SEQUENCE [LARGE SCALE GENOMIC DNA]</scope>
    <source>
        <strain evidence="10">ATCC 10234</strain>
    </source>
</reference>
<evidence type="ECO:0000256" key="3">
    <source>
        <dbReference type="ARBA" id="ARBA00022475"/>
    </source>
</evidence>
<dbReference type="InterPro" id="IPR051907">
    <property type="entry name" value="DoxX-like_oxidoreductase"/>
</dbReference>
<evidence type="ECO:0000256" key="8">
    <source>
        <dbReference type="SAM" id="Phobius"/>
    </source>
</evidence>
<dbReference type="GO" id="GO:0005886">
    <property type="term" value="C:plasma membrane"/>
    <property type="evidence" value="ECO:0007669"/>
    <property type="project" value="UniProtKB-SubCell"/>
</dbReference>
<evidence type="ECO:0000256" key="6">
    <source>
        <dbReference type="ARBA" id="ARBA00023136"/>
    </source>
</evidence>
<gene>
    <name evidence="9" type="ORF">B843_06090</name>
</gene>
<protein>
    <recommendedName>
        <fullName evidence="11">DoxX family protein</fullName>
    </recommendedName>
</protein>
<evidence type="ECO:0000256" key="2">
    <source>
        <dbReference type="ARBA" id="ARBA00006679"/>
    </source>
</evidence>
<comment type="subcellular location">
    <subcellularLocation>
        <location evidence="1">Cell membrane</location>
        <topology evidence="1">Multi-pass membrane protein</topology>
    </subcellularLocation>
</comment>
<dbReference type="eggNOG" id="COG2259">
    <property type="taxonomic scope" value="Bacteria"/>
</dbReference>
<feature type="transmembrane region" description="Helical" evidence="8">
    <location>
        <begin position="241"/>
        <end position="262"/>
    </location>
</feature>
<evidence type="ECO:0000313" key="9">
    <source>
        <dbReference type="EMBL" id="AHI22603.1"/>
    </source>
</evidence>
<feature type="transmembrane region" description="Helical" evidence="8">
    <location>
        <begin position="269"/>
        <end position="288"/>
    </location>
</feature>
<evidence type="ECO:0000313" key="10">
    <source>
        <dbReference type="Proteomes" id="UP000019222"/>
    </source>
</evidence>
<evidence type="ECO:0000256" key="4">
    <source>
        <dbReference type="ARBA" id="ARBA00022692"/>
    </source>
</evidence>
<dbReference type="PANTHER" id="PTHR33452:SF1">
    <property type="entry name" value="INNER MEMBRANE PROTEIN YPHA-RELATED"/>
    <property type="match status" value="1"/>
</dbReference>
<evidence type="ECO:0008006" key="11">
    <source>
        <dbReference type="Google" id="ProtNLM"/>
    </source>
</evidence>
<dbReference type="AlphaFoldDB" id="W5Y7X0"/>
<keyword evidence="3" id="KW-1003">Cell membrane</keyword>
<dbReference type="STRING" id="1224164.B843_06090"/>
<organism evidence="9 10">
    <name type="scientific">Corynebacterium vitaeruminis DSM 20294</name>
    <dbReference type="NCBI Taxonomy" id="1224164"/>
    <lineage>
        <taxon>Bacteria</taxon>
        <taxon>Bacillati</taxon>
        <taxon>Actinomycetota</taxon>
        <taxon>Actinomycetes</taxon>
        <taxon>Mycobacteriales</taxon>
        <taxon>Corynebacteriaceae</taxon>
        <taxon>Corynebacterium</taxon>
    </lineage>
</organism>
<feature type="region of interest" description="Disordered" evidence="7">
    <location>
        <begin position="1"/>
        <end position="156"/>
    </location>
</feature>
<dbReference type="Proteomes" id="UP000019222">
    <property type="component" value="Chromosome"/>
</dbReference>
<keyword evidence="6 8" id="KW-0472">Membrane</keyword>
<name>W5Y7X0_9CORY</name>
<evidence type="ECO:0000256" key="1">
    <source>
        <dbReference type="ARBA" id="ARBA00004651"/>
    </source>
</evidence>
<sequence>MSEKNMPDRASDFDDIPTYAPGEEKKASGSAQGNATANAYSRAGRVAPQSITPDAGKKSADAAAAASGAADAKNETEVLPKQAAESEETTVLSKQGGYSNDHNARLASDAPTSNYDDDDFAPRGGSSEPTTVFTAEPAPAPASVPASSPEPTRVIDTGAPVYASAPEPAPAAAPAPLPAEPLSADAAPVVQAKRGTMDFGLLILRVAVSAYLLLDSIRVFFNMGANGGLNQLEEEFSSYAAPNLLAIGVPAMELAAGVFLLFGLLTPVAAAVGTAATTFLLGHFVYTADSLAIFDMPDKVWLGLLLSVATLTLQFTGPGWISFDVSRSWAKRPLYSSWIFALLSVAGAVALWWFGAGLNPLA</sequence>
<dbReference type="PANTHER" id="PTHR33452">
    <property type="entry name" value="OXIDOREDUCTASE CATD-RELATED"/>
    <property type="match status" value="1"/>
</dbReference>
<dbReference type="EMBL" id="CP004353">
    <property type="protein sequence ID" value="AHI22603.1"/>
    <property type="molecule type" value="Genomic_DNA"/>
</dbReference>
<accession>W5Y7X0</accession>
<dbReference type="HOGENOM" id="CLU_045650_0_0_11"/>
<feature type="compositionally biased region" description="Low complexity" evidence="7">
    <location>
        <begin position="61"/>
        <end position="71"/>
    </location>
</feature>